<organism evidence="1 2">
    <name type="scientific">Micrococcus terreus</name>
    <dbReference type="NCBI Taxonomy" id="574650"/>
    <lineage>
        <taxon>Bacteria</taxon>
        <taxon>Bacillati</taxon>
        <taxon>Actinomycetota</taxon>
        <taxon>Actinomycetes</taxon>
        <taxon>Micrococcales</taxon>
        <taxon>Micrococcaceae</taxon>
        <taxon>Micrococcus</taxon>
    </lineage>
</organism>
<gene>
    <name evidence="1" type="ORF">SAMN04487966_1046</name>
</gene>
<dbReference type="STRING" id="574650.SAMN04487966_1046"/>
<dbReference type="AlphaFoldDB" id="A0A1I7MK70"/>
<keyword evidence="2" id="KW-1185">Reference proteome</keyword>
<proteinExistence type="predicted"/>
<reference evidence="1 2" key="1">
    <citation type="submission" date="2016-10" db="EMBL/GenBank/DDBJ databases">
        <authorList>
            <person name="de Groot N.N."/>
        </authorList>
    </citation>
    <scope>NUCLEOTIDE SEQUENCE [LARGE SCALE GENOMIC DNA]</scope>
    <source>
        <strain evidence="1 2">CGMCC 1.7054</strain>
    </source>
</reference>
<sequence length="75" mass="8191">MPWPVCRIIPSAFRLQPAADFTLEVNRTALPSLMDPGIDWLYLSPVLGVEEGSNHGYDVVGPTHVVDTRCGEIGL</sequence>
<dbReference type="InterPro" id="IPR017853">
    <property type="entry name" value="GH"/>
</dbReference>
<evidence type="ECO:0000313" key="2">
    <source>
        <dbReference type="Proteomes" id="UP000198881"/>
    </source>
</evidence>
<evidence type="ECO:0000313" key="1">
    <source>
        <dbReference type="EMBL" id="SFV22296.1"/>
    </source>
</evidence>
<dbReference type="SUPFAM" id="SSF51445">
    <property type="entry name" value="(Trans)glycosidases"/>
    <property type="match status" value="1"/>
</dbReference>
<dbReference type="Proteomes" id="UP000198881">
    <property type="component" value="Unassembled WGS sequence"/>
</dbReference>
<protein>
    <submittedName>
        <fullName evidence="1">(1-&gt;4)-alpha-D-glucan 1-alpha-D-glucosylmutase</fullName>
    </submittedName>
</protein>
<dbReference type="Gene3D" id="3.20.20.80">
    <property type="entry name" value="Glycosidases"/>
    <property type="match status" value="1"/>
</dbReference>
<name>A0A1I7MK70_9MICC</name>
<dbReference type="EMBL" id="FPCG01000004">
    <property type="protein sequence ID" value="SFV22296.1"/>
    <property type="molecule type" value="Genomic_DNA"/>
</dbReference>
<accession>A0A1I7MK70</accession>